<feature type="region of interest" description="Disordered" evidence="1">
    <location>
        <begin position="1"/>
        <end position="22"/>
    </location>
</feature>
<evidence type="ECO:0000313" key="3">
    <source>
        <dbReference type="Proteomes" id="UP000265520"/>
    </source>
</evidence>
<dbReference type="AlphaFoldDB" id="A0A392TKZ1"/>
<keyword evidence="3" id="KW-1185">Reference proteome</keyword>
<reference evidence="2 3" key="1">
    <citation type="journal article" date="2018" name="Front. Plant Sci.">
        <title>Red Clover (Trifolium pratense) and Zigzag Clover (T. medium) - A Picture of Genomic Similarities and Differences.</title>
        <authorList>
            <person name="Dluhosova J."/>
            <person name="Istvanek J."/>
            <person name="Nedelnik J."/>
            <person name="Repkova J."/>
        </authorList>
    </citation>
    <scope>NUCLEOTIDE SEQUENCE [LARGE SCALE GENOMIC DNA]</scope>
    <source>
        <strain evidence="3">cv. 10/8</strain>
        <tissue evidence="2">Leaf</tissue>
    </source>
</reference>
<evidence type="ECO:0000256" key="1">
    <source>
        <dbReference type="SAM" id="MobiDB-lite"/>
    </source>
</evidence>
<comment type="caution">
    <text evidence="2">The sequence shown here is derived from an EMBL/GenBank/DDBJ whole genome shotgun (WGS) entry which is preliminary data.</text>
</comment>
<evidence type="ECO:0000313" key="2">
    <source>
        <dbReference type="EMBL" id="MCI61642.1"/>
    </source>
</evidence>
<accession>A0A392TKZ1</accession>
<sequence>SPLKLRAETLLDEDQPTTGSNVAVPRLNTQLAMGGSSRGDGTLRRARPPPIRGYLLLEPIRPRKSLIQIHANSDIRKK</sequence>
<dbReference type="Proteomes" id="UP000265520">
    <property type="component" value="Unassembled WGS sequence"/>
</dbReference>
<feature type="non-terminal residue" evidence="2">
    <location>
        <position position="1"/>
    </location>
</feature>
<proteinExistence type="predicted"/>
<organism evidence="2 3">
    <name type="scientific">Trifolium medium</name>
    <dbReference type="NCBI Taxonomy" id="97028"/>
    <lineage>
        <taxon>Eukaryota</taxon>
        <taxon>Viridiplantae</taxon>
        <taxon>Streptophyta</taxon>
        <taxon>Embryophyta</taxon>
        <taxon>Tracheophyta</taxon>
        <taxon>Spermatophyta</taxon>
        <taxon>Magnoliopsida</taxon>
        <taxon>eudicotyledons</taxon>
        <taxon>Gunneridae</taxon>
        <taxon>Pentapetalae</taxon>
        <taxon>rosids</taxon>
        <taxon>fabids</taxon>
        <taxon>Fabales</taxon>
        <taxon>Fabaceae</taxon>
        <taxon>Papilionoideae</taxon>
        <taxon>50 kb inversion clade</taxon>
        <taxon>NPAAA clade</taxon>
        <taxon>Hologalegina</taxon>
        <taxon>IRL clade</taxon>
        <taxon>Trifolieae</taxon>
        <taxon>Trifolium</taxon>
    </lineage>
</organism>
<name>A0A392TKZ1_9FABA</name>
<dbReference type="EMBL" id="LXQA010603370">
    <property type="protein sequence ID" value="MCI61642.1"/>
    <property type="molecule type" value="Genomic_DNA"/>
</dbReference>
<protein>
    <submittedName>
        <fullName evidence="2">Uncharacterized protein</fullName>
    </submittedName>
</protein>